<reference evidence="2" key="1">
    <citation type="journal article" date="2012" name="PLoS Genet.">
        <title>Comparative analysis of the genomes of two field isolates of the rice blast fungus Magnaporthe oryzae.</title>
        <authorList>
            <person name="Xue M."/>
            <person name="Yang J."/>
            <person name="Li Z."/>
            <person name="Hu S."/>
            <person name="Yao N."/>
            <person name="Dean R.A."/>
            <person name="Zhao W."/>
            <person name="Shen M."/>
            <person name="Zhang H."/>
            <person name="Li C."/>
            <person name="Liu L."/>
            <person name="Cao L."/>
            <person name="Xu X."/>
            <person name="Xing Y."/>
            <person name="Hsiang T."/>
            <person name="Zhang Z."/>
            <person name="Xu J.R."/>
            <person name="Peng Y.L."/>
        </authorList>
    </citation>
    <scope>NUCLEOTIDE SEQUENCE</scope>
    <source>
        <strain evidence="2">Y34</strain>
    </source>
</reference>
<dbReference type="EMBL" id="JH793700">
    <property type="protein sequence ID" value="ELQ36372.1"/>
    <property type="molecule type" value="Genomic_DNA"/>
</dbReference>
<accession>A0AA97NUC5</accession>
<dbReference type="AlphaFoldDB" id="A0AA97NUC5"/>
<proteinExistence type="predicted"/>
<evidence type="ECO:0000256" key="1">
    <source>
        <dbReference type="SAM" id="MobiDB-lite"/>
    </source>
</evidence>
<dbReference type="Proteomes" id="UP000011086">
    <property type="component" value="Unassembled WGS sequence"/>
</dbReference>
<organism evidence="2">
    <name type="scientific">Pyricularia oryzae (strain Y34)</name>
    <name type="common">Rice blast fungus</name>
    <name type="synonym">Magnaporthe oryzae</name>
    <dbReference type="NCBI Taxonomy" id="1143189"/>
    <lineage>
        <taxon>Eukaryota</taxon>
        <taxon>Fungi</taxon>
        <taxon>Dikarya</taxon>
        <taxon>Ascomycota</taxon>
        <taxon>Pezizomycotina</taxon>
        <taxon>Sordariomycetes</taxon>
        <taxon>Sordariomycetidae</taxon>
        <taxon>Magnaporthales</taxon>
        <taxon>Pyriculariaceae</taxon>
        <taxon>Pyricularia</taxon>
    </lineage>
</organism>
<evidence type="ECO:0000313" key="2">
    <source>
        <dbReference type="EMBL" id="ELQ36372.1"/>
    </source>
</evidence>
<protein>
    <submittedName>
        <fullName evidence="2">Uncharacterized protein</fullName>
    </submittedName>
</protein>
<sequence length="33" mass="3614">MDSQSPEFGNSRGVLDPITSAIKETLIRQQPPT</sequence>
<gene>
    <name evidence="2" type="ORF">OOU_Y34scaffold00666g233</name>
</gene>
<name>A0AA97NUC5_PYRO3</name>
<feature type="region of interest" description="Disordered" evidence="1">
    <location>
        <begin position="1"/>
        <end position="33"/>
    </location>
</feature>